<evidence type="ECO:0000313" key="3">
    <source>
        <dbReference type="EMBL" id="HIT93607.1"/>
    </source>
</evidence>
<dbReference type="Proteomes" id="UP000824160">
    <property type="component" value="Unassembled WGS sequence"/>
</dbReference>
<organism evidence="3 4">
    <name type="scientific">Candidatus Faecivivens stercoripullorum</name>
    <dbReference type="NCBI Taxonomy" id="2840805"/>
    <lineage>
        <taxon>Bacteria</taxon>
        <taxon>Bacillati</taxon>
        <taxon>Bacillota</taxon>
        <taxon>Clostridia</taxon>
        <taxon>Eubacteriales</taxon>
        <taxon>Oscillospiraceae</taxon>
        <taxon>Oscillospiraceae incertae sedis</taxon>
        <taxon>Candidatus Faecivivens</taxon>
    </lineage>
</organism>
<evidence type="ECO:0000256" key="1">
    <source>
        <dbReference type="SAM" id="MobiDB-lite"/>
    </source>
</evidence>
<keyword evidence="2" id="KW-0812">Transmembrane</keyword>
<keyword evidence="2" id="KW-1133">Transmembrane helix</keyword>
<feature type="region of interest" description="Disordered" evidence="1">
    <location>
        <begin position="62"/>
        <end position="82"/>
    </location>
</feature>
<evidence type="ECO:0000256" key="2">
    <source>
        <dbReference type="SAM" id="Phobius"/>
    </source>
</evidence>
<evidence type="ECO:0000313" key="4">
    <source>
        <dbReference type="Proteomes" id="UP000824160"/>
    </source>
</evidence>
<accession>A0A9D1H5T2</accession>
<evidence type="ECO:0008006" key="5">
    <source>
        <dbReference type="Google" id="ProtNLM"/>
    </source>
</evidence>
<name>A0A9D1H5T2_9FIRM</name>
<gene>
    <name evidence="3" type="ORF">IAC43_00315</name>
</gene>
<feature type="transmembrane region" description="Helical" evidence="2">
    <location>
        <begin position="89"/>
        <end position="113"/>
    </location>
</feature>
<keyword evidence="2" id="KW-0472">Membrane</keyword>
<proteinExistence type="predicted"/>
<dbReference type="EMBL" id="DVLW01000010">
    <property type="protein sequence ID" value="HIT93607.1"/>
    <property type="molecule type" value="Genomic_DNA"/>
</dbReference>
<protein>
    <recommendedName>
        <fullName evidence="5">Bypass of forespore C C-terminal domain-containing protein</fullName>
    </recommendedName>
</protein>
<sequence length="194" mass="20978">MQKTISSSGQTGNPDLGQLRQDILECARREGFQKETDALLRMLEKPHQETEVDLILREINAPQPPENAAPLPTRDGEQAASSGKPTRHLVMAVMLFVFSILLICAAVVISLGAGVNNNETIPSEPASLCDAGSEGGYMLGIDGESLAVYYNGVVQRSLSYPVSQLSEYDRELLLAGIPLSDEDAVRQAIEDYTS</sequence>
<dbReference type="AlphaFoldDB" id="A0A9D1H5T2"/>
<comment type="caution">
    <text evidence="3">The sequence shown here is derived from an EMBL/GenBank/DDBJ whole genome shotgun (WGS) entry which is preliminary data.</text>
</comment>
<reference evidence="3" key="1">
    <citation type="submission" date="2020-10" db="EMBL/GenBank/DDBJ databases">
        <authorList>
            <person name="Gilroy R."/>
        </authorList>
    </citation>
    <scope>NUCLEOTIDE SEQUENCE</scope>
    <source>
        <strain evidence="3">ChiBcec7-5410</strain>
    </source>
</reference>
<reference evidence="3" key="2">
    <citation type="journal article" date="2021" name="PeerJ">
        <title>Extensive microbial diversity within the chicken gut microbiome revealed by metagenomics and culture.</title>
        <authorList>
            <person name="Gilroy R."/>
            <person name="Ravi A."/>
            <person name="Getino M."/>
            <person name="Pursley I."/>
            <person name="Horton D.L."/>
            <person name="Alikhan N.F."/>
            <person name="Baker D."/>
            <person name="Gharbi K."/>
            <person name="Hall N."/>
            <person name="Watson M."/>
            <person name="Adriaenssens E.M."/>
            <person name="Foster-Nyarko E."/>
            <person name="Jarju S."/>
            <person name="Secka A."/>
            <person name="Antonio M."/>
            <person name="Oren A."/>
            <person name="Chaudhuri R.R."/>
            <person name="La Ragione R."/>
            <person name="Hildebrand F."/>
            <person name="Pallen M.J."/>
        </authorList>
    </citation>
    <scope>NUCLEOTIDE SEQUENCE</scope>
    <source>
        <strain evidence="3">ChiBcec7-5410</strain>
    </source>
</reference>